<sequence length="402" mass="47270">MMRVKKFRRLSVYDIGKTESYLSDMAKQGLFLTGMRQGCNIFEINEPADIEYRIEYGERALNKEMREMYEVSGWDHVCSYRGIHIFRAAASEGLLEIHTDPEEQSYTLKNRSSMLIKLIFIELILLFAMIAITIFTIRIGNTPILNLFENNFIYFVNIALVVYVIYEVTREMQVFNRIKKRLQMGFYINHHEPWKKRSVSGYIVNGILAVLFILCIASFVSNIGSISGYITGKSNYALTMETKLPVIRLNEIEKLESPELRTYITKVSTHPVSYVRVNYNVFMKEMEIYEEFVRKDSIDDESYTPTIRTNYYKVYLPFMVKGLMKDVLYKAKCYFIHFPEVETKAEKLDCKGVDEFYYLPSDGNEKNYFEVVARKKNIIIWMIYSGHKTRTEVMEATQELFE</sequence>
<keyword evidence="3" id="KW-1185">Reference proteome</keyword>
<feature type="transmembrane region" description="Helical" evidence="1">
    <location>
        <begin position="152"/>
        <end position="169"/>
    </location>
</feature>
<feature type="transmembrane region" description="Helical" evidence="1">
    <location>
        <begin position="199"/>
        <end position="220"/>
    </location>
</feature>
<dbReference type="AlphaFoldDB" id="A0A7I8DFQ2"/>
<dbReference type="KEGG" id="acht:bsdcttw_02510"/>
<name>A0A7I8DFQ2_9FIRM</name>
<evidence type="ECO:0000313" key="2">
    <source>
        <dbReference type="EMBL" id="BCJ97210.1"/>
    </source>
</evidence>
<gene>
    <name evidence="2" type="ORF">bsdcttw_02510</name>
</gene>
<proteinExistence type="predicted"/>
<dbReference type="Proteomes" id="UP000515703">
    <property type="component" value="Chromosome"/>
</dbReference>
<organism evidence="2 3">
    <name type="scientific">Anaerocolumna chitinilytica</name>
    <dbReference type="NCBI Taxonomy" id="1727145"/>
    <lineage>
        <taxon>Bacteria</taxon>
        <taxon>Bacillati</taxon>
        <taxon>Bacillota</taxon>
        <taxon>Clostridia</taxon>
        <taxon>Lachnospirales</taxon>
        <taxon>Lachnospiraceae</taxon>
        <taxon>Anaerocolumna</taxon>
    </lineage>
</organism>
<evidence type="ECO:0000313" key="3">
    <source>
        <dbReference type="Proteomes" id="UP000515703"/>
    </source>
</evidence>
<protein>
    <recommendedName>
        <fullName evidence="4">DUF2812 domain-containing protein</fullName>
    </recommendedName>
</protein>
<dbReference type="InterPro" id="IPR021359">
    <property type="entry name" value="DUF2812"/>
</dbReference>
<evidence type="ECO:0000256" key="1">
    <source>
        <dbReference type="SAM" id="Phobius"/>
    </source>
</evidence>
<reference evidence="2 3" key="2">
    <citation type="submission" date="2020-08" db="EMBL/GenBank/DDBJ databases">
        <authorList>
            <person name="Ueki A."/>
            <person name="Tonouchi A."/>
        </authorList>
    </citation>
    <scope>NUCLEOTIDE SEQUENCE [LARGE SCALE GENOMIC DNA]</scope>
    <source>
        <strain evidence="2 3">CTTW</strain>
    </source>
</reference>
<accession>A0A7I8DFQ2</accession>
<keyword evidence="1" id="KW-0812">Transmembrane</keyword>
<feature type="transmembrane region" description="Helical" evidence="1">
    <location>
        <begin position="118"/>
        <end position="140"/>
    </location>
</feature>
<dbReference type="EMBL" id="AP023368">
    <property type="protein sequence ID" value="BCJ97210.1"/>
    <property type="molecule type" value="Genomic_DNA"/>
</dbReference>
<dbReference type="Pfam" id="PF11193">
    <property type="entry name" value="DUF2812"/>
    <property type="match status" value="1"/>
</dbReference>
<keyword evidence="1" id="KW-1133">Transmembrane helix</keyword>
<reference evidence="2 3" key="1">
    <citation type="submission" date="2020-08" db="EMBL/GenBank/DDBJ databases">
        <title>Draft genome sequencing of an Anaerocolumna strain isolated from anoxic soil subjected to BSD treatment.</title>
        <authorList>
            <person name="Uek A."/>
            <person name="Tonouchi A."/>
        </authorList>
    </citation>
    <scope>NUCLEOTIDE SEQUENCE [LARGE SCALE GENOMIC DNA]</scope>
    <source>
        <strain evidence="2 3">CTTW</strain>
    </source>
</reference>
<keyword evidence="1" id="KW-0472">Membrane</keyword>
<evidence type="ECO:0008006" key="4">
    <source>
        <dbReference type="Google" id="ProtNLM"/>
    </source>
</evidence>